<evidence type="ECO:0000313" key="2">
    <source>
        <dbReference type="Proteomes" id="UP000591071"/>
    </source>
</evidence>
<reference evidence="1 2" key="1">
    <citation type="submission" date="2020-04" db="EMBL/GenBank/DDBJ databases">
        <authorList>
            <person name="Hitch T.C.A."/>
            <person name="Wylensek D."/>
            <person name="Clavel T."/>
        </authorList>
    </citation>
    <scope>NUCLEOTIDE SEQUENCE [LARGE SCALE GENOMIC DNA]</scope>
    <source>
        <strain evidence="1 2">Oil-RF-744-FAT-WT-6-1</strain>
    </source>
</reference>
<dbReference type="Proteomes" id="UP000591071">
    <property type="component" value="Unassembled WGS sequence"/>
</dbReference>
<comment type="caution">
    <text evidence="1">The sequence shown here is derived from an EMBL/GenBank/DDBJ whole genome shotgun (WGS) entry which is preliminary data.</text>
</comment>
<sequence length="65" mass="7205">MATFFIGVLSCRTERSIEPAGNKKGIAAWFTFPLGQFLLWYSKGKIKTETVFGGRPLSFGGDEED</sequence>
<name>A0A848BNA5_9FIRM</name>
<protein>
    <submittedName>
        <fullName evidence="1">Uncharacterized protein</fullName>
    </submittedName>
</protein>
<evidence type="ECO:0000313" key="1">
    <source>
        <dbReference type="EMBL" id="NME27771.1"/>
    </source>
</evidence>
<dbReference type="AlphaFoldDB" id="A0A848BNA5"/>
<accession>A0A848BNA5</accession>
<organism evidence="1 2">
    <name type="scientific">Megasphaera hexanoica</name>
    <dbReference type="NCBI Taxonomy" id="1675036"/>
    <lineage>
        <taxon>Bacteria</taxon>
        <taxon>Bacillati</taxon>
        <taxon>Bacillota</taxon>
        <taxon>Negativicutes</taxon>
        <taxon>Veillonellales</taxon>
        <taxon>Veillonellaceae</taxon>
        <taxon>Megasphaera</taxon>
    </lineage>
</organism>
<dbReference type="EMBL" id="JABAFG010000005">
    <property type="protein sequence ID" value="NME27771.1"/>
    <property type="molecule type" value="Genomic_DNA"/>
</dbReference>
<proteinExistence type="predicted"/>
<gene>
    <name evidence="1" type="ORF">HF872_03900</name>
</gene>